<gene>
    <name evidence="2" type="ORF">QOZ98_000936</name>
</gene>
<evidence type="ECO:0000313" key="2">
    <source>
        <dbReference type="EMBL" id="MDQ0428110.1"/>
    </source>
</evidence>
<proteinExistence type="predicted"/>
<name>A0ABU0GU27_9BACL</name>
<dbReference type="EMBL" id="JAUSWB010000002">
    <property type="protein sequence ID" value="MDQ0428110.1"/>
    <property type="molecule type" value="Genomic_DNA"/>
</dbReference>
<dbReference type="CDD" id="cd03441">
    <property type="entry name" value="R_hydratase_like"/>
    <property type="match status" value="1"/>
</dbReference>
<dbReference type="SUPFAM" id="SSF54637">
    <property type="entry name" value="Thioesterase/thiol ester dehydrase-isomerase"/>
    <property type="match status" value="1"/>
</dbReference>
<evidence type="ECO:0000259" key="1">
    <source>
        <dbReference type="Pfam" id="PF13452"/>
    </source>
</evidence>
<sequence>MSGQGMVFDYAPFLVEAGKIKEFARALQLENPIYFDAEAAKSAGYRGIPAPPTFTTVIDFWNDRNFYQLFSNFLKLNPNNVLHGEQAYDYHKVIIAGDIISAQVTVKDQFHKKGKNFFQLETVYRNQQNETMAVGRATIIEMPEVTA</sequence>
<dbReference type="InterPro" id="IPR029069">
    <property type="entry name" value="HotDog_dom_sf"/>
</dbReference>
<dbReference type="PIRSF" id="PIRSF018072">
    <property type="entry name" value="UCP018072"/>
    <property type="match status" value="1"/>
</dbReference>
<comment type="caution">
    <text evidence="2">The sequence shown here is derived from an EMBL/GenBank/DDBJ whole genome shotgun (WGS) entry which is preliminary data.</text>
</comment>
<dbReference type="Gene3D" id="3.10.129.10">
    <property type="entry name" value="Hotdog Thioesterase"/>
    <property type="match status" value="1"/>
</dbReference>
<dbReference type="InterPro" id="IPR016709">
    <property type="entry name" value="HadA-like"/>
</dbReference>
<accession>A0ABU0GU27</accession>
<protein>
    <submittedName>
        <fullName evidence="2">Acyl dehydratase</fullName>
    </submittedName>
</protein>
<dbReference type="Proteomes" id="UP001241988">
    <property type="component" value="Unassembled WGS sequence"/>
</dbReference>
<dbReference type="RefSeq" id="WP_308786325.1">
    <property type="nucleotide sequence ID" value="NZ_JAUSWB010000002.1"/>
</dbReference>
<feature type="domain" description="FAS1-like dehydratase" evidence="1">
    <location>
        <begin position="5"/>
        <end position="132"/>
    </location>
</feature>
<dbReference type="Pfam" id="PF13452">
    <property type="entry name" value="FAS1_DH_region"/>
    <property type="match status" value="1"/>
</dbReference>
<dbReference type="InterPro" id="IPR039569">
    <property type="entry name" value="FAS1-like_DH_region"/>
</dbReference>
<evidence type="ECO:0000313" key="3">
    <source>
        <dbReference type="Proteomes" id="UP001241988"/>
    </source>
</evidence>
<keyword evidence="3" id="KW-1185">Reference proteome</keyword>
<reference evidence="2 3" key="1">
    <citation type="submission" date="2023-07" db="EMBL/GenBank/DDBJ databases">
        <title>Genomic Encyclopedia of Type Strains, Phase IV (KMG-IV): sequencing the most valuable type-strain genomes for metagenomic binning, comparative biology and taxonomic classification.</title>
        <authorList>
            <person name="Goeker M."/>
        </authorList>
    </citation>
    <scope>NUCLEOTIDE SEQUENCE [LARGE SCALE GENOMIC DNA]</scope>
    <source>
        <strain evidence="2 3">DSM 16419</strain>
    </source>
</reference>
<organism evidence="2 3">
    <name type="scientific">Planomicrobium stackebrandtii</name>
    <dbReference type="NCBI Taxonomy" id="253160"/>
    <lineage>
        <taxon>Bacteria</taxon>
        <taxon>Bacillati</taxon>
        <taxon>Bacillota</taxon>
        <taxon>Bacilli</taxon>
        <taxon>Bacillales</taxon>
        <taxon>Caryophanaceae</taxon>
        <taxon>Planomicrobium</taxon>
    </lineage>
</organism>